<gene>
    <name evidence="1" type="ORF">A3D62_01370</name>
</gene>
<sequence length="219" mass="24980">MEVLSKLFGSAARVKLLRLFLFNEGENFETGEIARRAHVTPAVMRSETAMMEKVGLVRRKSFFVEAVTGSGKRKKTVKKKVRGWTLDQKFKYLSALRNFLLTAAPVQQNDIVKKLGGVGKCKLIILAGAFIQDWNSRLDLLIVGDGIDRGRLETAVKHIEAELGKELRYAVFDTRDFAYRLNIYDKLIRDVFDYPHQTVLNRLGEWYDSSSHTLVGKRL</sequence>
<evidence type="ECO:0000313" key="1">
    <source>
        <dbReference type="EMBL" id="OGG55125.1"/>
    </source>
</evidence>
<protein>
    <recommendedName>
        <fullName evidence="3">HTH arsR-type domain-containing protein</fullName>
    </recommendedName>
</protein>
<name>A0A1F6D177_9BACT</name>
<dbReference type="Proteomes" id="UP000177659">
    <property type="component" value="Unassembled WGS sequence"/>
</dbReference>
<dbReference type="EMBL" id="MFLC01000016">
    <property type="protein sequence ID" value="OGG55125.1"/>
    <property type="molecule type" value="Genomic_DNA"/>
</dbReference>
<reference evidence="1 2" key="1">
    <citation type="journal article" date="2016" name="Nat. Commun.">
        <title>Thousands of microbial genomes shed light on interconnected biogeochemical processes in an aquifer system.</title>
        <authorList>
            <person name="Anantharaman K."/>
            <person name="Brown C.T."/>
            <person name="Hug L.A."/>
            <person name="Sharon I."/>
            <person name="Castelle C.J."/>
            <person name="Probst A.J."/>
            <person name="Thomas B.C."/>
            <person name="Singh A."/>
            <person name="Wilkins M.J."/>
            <person name="Karaoz U."/>
            <person name="Brodie E.L."/>
            <person name="Williams K.H."/>
            <person name="Hubbard S.S."/>
            <person name="Banfield J.F."/>
        </authorList>
    </citation>
    <scope>NUCLEOTIDE SEQUENCE [LARGE SCALE GENOMIC DNA]</scope>
</reference>
<organism evidence="1 2">
    <name type="scientific">Candidatus Kaiserbacteria bacterium RIFCSPHIGHO2_02_FULL_49_11</name>
    <dbReference type="NCBI Taxonomy" id="1798489"/>
    <lineage>
        <taxon>Bacteria</taxon>
        <taxon>Candidatus Kaiseribacteriota</taxon>
    </lineage>
</organism>
<evidence type="ECO:0008006" key="3">
    <source>
        <dbReference type="Google" id="ProtNLM"/>
    </source>
</evidence>
<evidence type="ECO:0000313" key="2">
    <source>
        <dbReference type="Proteomes" id="UP000177659"/>
    </source>
</evidence>
<accession>A0A1F6D177</accession>
<comment type="caution">
    <text evidence="1">The sequence shown here is derived from an EMBL/GenBank/DDBJ whole genome shotgun (WGS) entry which is preliminary data.</text>
</comment>
<proteinExistence type="predicted"/>
<dbReference type="AlphaFoldDB" id="A0A1F6D177"/>